<comment type="similarity">
    <text evidence="1">Belongs to the TRAPP small subunits family. BET3 subfamily.</text>
</comment>
<dbReference type="Gene3D" id="3.30.1380.20">
    <property type="entry name" value="Trafficking protein particle complex subunit 3"/>
    <property type="match status" value="1"/>
</dbReference>
<dbReference type="PANTHER" id="PTHR12817:SF0">
    <property type="entry name" value="GEO08327P1"/>
    <property type="match status" value="1"/>
</dbReference>
<dbReference type="OrthoDB" id="941624at2759"/>
<feature type="region of interest" description="Disordered" evidence="2">
    <location>
        <begin position="1"/>
        <end position="52"/>
    </location>
</feature>
<dbReference type="AlphaFoldDB" id="A0A058Z3I6"/>
<dbReference type="STRING" id="691883.A0A058Z3I6"/>
<dbReference type="GO" id="GO:0006888">
    <property type="term" value="P:endoplasmic reticulum to Golgi vesicle-mediated transport"/>
    <property type="evidence" value="ECO:0007669"/>
    <property type="project" value="TreeGrafter"/>
</dbReference>
<organism evidence="3">
    <name type="scientific">Fonticula alba</name>
    <name type="common">Slime mold</name>
    <dbReference type="NCBI Taxonomy" id="691883"/>
    <lineage>
        <taxon>Eukaryota</taxon>
        <taxon>Rotosphaerida</taxon>
        <taxon>Fonticulaceae</taxon>
        <taxon>Fonticula</taxon>
    </lineage>
</organism>
<dbReference type="CDD" id="cd14944">
    <property type="entry name" value="TRAPPC6A_Trs33"/>
    <property type="match status" value="1"/>
</dbReference>
<sequence length="236" mass="24761">MSLTRKPPTAPAQPAPGRTSRTGPPSGLPGARPPAPPSAGAPPAAGAPGTVTARPLGPMAGAAVRKVDTVIMDLLHMELVNSYLQRASDPTKPLTPGEIETFRQEIEAIGSAAGARFFASESIHLTAFGPTDAVRFVCNGLWPCFFQNNISNLRSNRLDVFVMTDSAYRPFTWCSSMNDFAPSGGAHSVASQLMPYTWFACGAISGALAASGWKCKVTSEINKAPGCDFVVVILNV</sequence>
<evidence type="ECO:0000313" key="4">
    <source>
        <dbReference type="Proteomes" id="UP000030693"/>
    </source>
</evidence>
<dbReference type="GO" id="GO:0005801">
    <property type="term" value="C:cis-Golgi network"/>
    <property type="evidence" value="ECO:0007669"/>
    <property type="project" value="TreeGrafter"/>
</dbReference>
<evidence type="ECO:0000256" key="2">
    <source>
        <dbReference type="SAM" id="MobiDB-lite"/>
    </source>
</evidence>
<dbReference type="InterPro" id="IPR037992">
    <property type="entry name" value="TRAPPC6/Trs33"/>
</dbReference>
<dbReference type="GO" id="GO:0005802">
    <property type="term" value="C:trans-Golgi network"/>
    <property type="evidence" value="ECO:0007669"/>
    <property type="project" value="TreeGrafter"/>
</dbReference>
<dbReference type="GeneID" id="20529714"/>
<accession>A0A058Z3I6</accession>
<proteinExistence type="inferred from homology"/>
<dbReference type="Pfam" id="PF04051">
    <property type="entry name" value="TRAPP"/>
    <property type="match status" value="1"/>
</dbReference>
<dbReference type="RefSeq" id="XP_009497133.1">
    <property type="nucleotide sequence ID" value="XM_009498858.1"/>
</dbReference>
<dbReference type="eggNOG" id="KOG3316">
    <property type="taxonomic scope" value="Eukaryota"/>
</dbReference>
<dbReference type="Proteomes" id="UP000030693">
    <property type="component" value="Unassembled WGS sequence"/>
</dbReference>
<dbReference type="EMBL" id="KB932208">
    <property type="protein sequence ID" value="KCV68701.1"/>
    <property type="molecule type" value="Genomic_DNA"/>
</dbReference>
<evidence type="ECO:0000313" key="3">
    <source>
        <dbReference type="EMBL" id="KCV68701.1"/>
    </source>
</evidence>
<reference evidence="3" key="1">
    <citation type="submission" date="2013-04" db="EMBL/GenBank/DDBJ databases">
        <title>The Genome Sequence of Fonticula alba ATCC 38817.</title>
        <authorList>
            <consortium name="The Broad Institute Genomics Platform"/>
            <person name="Russ C."/>
            <person name="Cuomo C."/>
            <person name="Burger G."/>
            <person name="Gray M.W."/>
            <person name="Holland P.W.H."/>
            <person name="King N."/>
            <person name="Lang F.B.F."/>
            <person name="Roger A.J."/>
            <person name="Ruiz-Trillo I."/>
            <person name="Brown M."/>
            <person name="Walker B."/>
            <person name="Young S."/>
            <person name="Zeng Q."/>
            <person name="Gargeya S."/>
            <person name="Fitzgerald M."/>
            <person name="Haas B."/>
            <person name="Abouelleil A."/>
            <person name="Allen A.W."/>
            <person name="Alvarado L."/>
            <person name="Arachchi H.M."/>
            <person name="Berlin A.M."/>
            <person name="Chapman S.B."/>
            <person name="Gainer-Dewar J."/>
            <person name="Goldberg J."/>
            <person name="Griggs A."/>
            <person name="Gujja S."/>
            <person name="Hansen M."/>
            <person name="Howarth C."/>
            <person name="Imamovic A."/>
            <person name="Ireland A."/>
            <person name="Larimer J."/>
            <person name="McCowan C."/>
            <person name="Murphy C."/>
            <person name="Pearson M."/>
            <person name="Poon T.W."/>
            <person name="Priest M."/>
            <person name="Roberts A."/>
            <person name="Saif S."/>
            <person name="Shea T."/>
            <person name="Sisk P."/>
            <person name="Sykes S."/>
            <person name="Wortman J."/>
            <person name="Nusbaum C."/>
            <person name="Birren B."/>
        </authorList>
    </citation>
    <scope>NUCLEOTIDE SEQUENCE [LARGE SCALE GENOMIC DNA]</scope>
    <source>
        <strain evidence="3">ATCC 38817</strain>
    </source>
</reference>
<dbReference type="InterPro" id="IPR024096">
    <property type="entry name" value="NO_sig/Golgi_transp_ligand-bd"/>
</dbReference>
<dbReference type="InterPro" id="IPR007194">
    <property type="entry name" value="TRAPP_component"/>
</dbReference>
<dbReference type="PANTHER" id="PTHR12817">
    <property type="entry name" value="TRAFFICKING PROTEIN PARTICLE COMPLEX SUBUNIT 6B"/>
    <property type="match status" value="1"/>
</dbReference>
<evidence type="ECO:0008006" key="5">
    <source>
        <dbReference type="Google" id="ProtNLM"/>
    </source>
</evidence>
<dbReference type="SUPFAM" id="SSF111126">
    <property type="entry name" value="Ligand-binding domain in the NO signalling and Golgi transport"/>
    <property type="match status" value="1"/>
</dbReference>
<dbReference type="GO" id="GO:0030008">
    <property type="term" value="C:TRAPP complex"/>
    <property type="evidence" value="ECO:0007669"/>
    <property type="project" value="TreeGrafter"/>
</dbReference>
<protein>
    <recommendedName>
        <fullName evidence="5">Trafficking protein particle complex subunit</fullName>
    </recommendedName>
</protein>
<name>A0A058Z3I6_FONAL</name>
<evidence type="ECO:0000256" key="1">
    <source>
        <dbReference type="ARBA" id="ARBA00006218"/>
    </source>
</evidence>
<gene>
    <name evidence="3" type="ORF">H696_04989</name>
</gene>
<feature type="compositionally biased region" description="Pro residues" evidence="2">
    <location>
        <begin position="31"/>
        <end position="40"/>
    </location>
</feature>
<keyword evidence="4" id="KW-1185">Reference proteome</keyword>
<dbReference type="OMA" id="SCGMVRG"/>